<organism evidence="1 2">
    <name type="scientific">Sporomusa ovata</name>
    <dbReference type="NCBI Taxonomy" id="2378"/>
    <lineage>
        <taxon>Bacteria</taxon>
        <taxon>Bacillati</taxon>
        <taxon>Bacillota</taxon>
        <taxon>Negativicutes</taxon>
        <taxon>Selenomonadales</taxon>
        <taxon>Sporomusaceae</taxon>
        <taxon>Sporomusa</taxon>
    </lineage>
</organism>
<protein>
    <submittedName>
        <fullName evidence="1">Uncharacterized protein</fullName>
    </submittedName>
</protein>
<keyword evidence="2" id="KW-1185">Reference proteome</keyword>
<evidence type="ECO:0000313" key="1">
    <source>
        <dbReference type="EMBL" id="CQR71899.1"/>
    </source>
</evidence>
<dbReference type="EMBL" id="CTRP01000006">
    <property type="protein sequence ID" value="CQR71899.1"/>
    <property type="molecule type" value="Genomic_DNA"/>
</dbReference>
<gene>
    <name evidence="1" type="ORF">SpAn4DRAFT_4961</name>
</gene>
<reference evidence="2" key="1">
    <citation type="submission" date="2015-03" db="EMBL/GenBank/DDBJ databases">
        <authorList>
            <person name="Nijsse Bart"/>
        </authorList>
    </citation>
    <scope>NUCLEOTIDE SEQUENCE [LARGE SCALE GENOMIC DNA]</scope>
</reference>
<dbReference type="Proteomes" id="UP000049855">
    <property type="component" value="Unassembled WGS sequence"/>
</dbReference>
<name>A0A0U1KXQ7_9FIRM</name>
<evidence type="ECO:0000313" key="2">
    <source>
        <dbReference type="Proteomes" id="UP000049855"/>
    </source>
</evidence>
<accession>A0A0U1KXQ7</accession>
<sequence>MKKGLTLARIENTDRIPAGIFYALFKVSNRAKKGFYLLVKKSTKVFQVSVRDVIGE</sequence>
<proteinExistence type="predicted"/>
<dbReference type="AlphaFoldDB" id="A0A0U1KXQ7"/>